<gene>
    <name evidence="10" type="ORF">Pla52n_56760</name>
</gene>
<dbReference type="AlphaFoldDB" id="A0A5C6A3K9"/>
<keyword evidence="7" id="KW-0998">Cell outer membrane</keyword>
<comment type="subcellular location">
    <subcellularLocation>
        <location evidence="1">Cell outer membrane</location>
    </subcellularLocation>
</comment>
<feature type="chain" id="PRO_5023008489" evidence="9">
    <location>
        <begin position="28"/>
        <end position="799"/>
    </location>
</feature>
<dbReference type="Pfam" id="PF02321">
    <property type="entry name" value="OEP"/>
    <property type="match status" value="1"/>
</dbReference>
<sequence precursor="true">MNRSLFRYTAFLQLGLAVLLATGCAQTQPFFLNESPDLQHYLNAATAIEYPDVQVESLPGTLQTLAPLTLGNHDYEFWNLTLEECVSMALQNSKFFLTTSGTAEFRQNIATQFVSGQSEQFGSVYDVAIQQTTTQSAPLAIDGNGNRLLPRGVVRANQVGGVEDALAEFDAQASSFIDFSTTDRAQNVGAGNTINPQFATARNATQQAALSKRLATGGVATLREQVLYSANNTLTQSQAAPGTIAGRAVGSDYTAILEAQIQHPLMRNRGTLINRTPVVLASLNEDISVADFEIQVRNLVRDVENAYWDLYVAYRNVSTAIIGRNSAQATQRFAELQFEEGVGNIQELSQAREQYFQFRARVQAALAGSNLPGDDQLGVYGRERALRALIGLEATDGRLIRPINEPSLARLEFDWNESVAQMLYLSPELRQNKYRIKQNELELMLAKNQILPDVNLSFLYRWVGVGDTLGPPNRRDVDFPAVGSSALAELTGGQYQELGVRLEFTPTPIGSARELARVQNAKLRLQQAQTFLQEAERMAVNQLSDAVAKVSTHYQLVQTNAQRWQAAEQEVEARLIEYEKGLSAVNVVLQSQQRRADAQITYYRALTEYNKSLNYVEYLKGTMLANSAITLREGVWNSKAYLDALERARERAAGYQLQYGVTRPGVVRTGPVRDGDAAVQITGSGAESVGAHVPPSEMMFDGPMGSSNPTELDWVPADSDLNMDEVPLSEMGTPREMFSPEAINNPALMPKAEASILLPTPPALQAPVTGSVAPMSYQSETVDHSGAPAPVSRRALPVR</sequence>
<dbReference type="PANTHER" id="PTHR30026">
    <property type="entry name" value="OUTER MEMBRANE PROTEIN TOLC"/>
    <property type="match status" value="1"/>
</dbReference>
<dbReference type="InterPro" id="IPR003423">
    <property type="entry name" value="OMP_efflux"/>
</dbReference>
<organism evidence="10 11">
    <name type="scientific">Stieleria varia</name>
    <dbReference type="NCBI Taxonomy" id="2528005"/>
    <lineage>
        <taxon>Bacteria</taxon>
        <taxon>Pseudomonadati</taxon>
        <taxon>Planctomycetota</taxon>
        <taxon>Planctomycetia</taxon>
        <taxon>Pirellulales</taxon>
        <taxon>Pirellulaceae</taxon>
        <taxon>Stieleria</taxon>
    </lineage>
</organism>
<comment type="similarity">
    <text evidence="2">Belongs to the outer membrane factor (OMF) (TC 1.B.17) family.</text>
</comment>
<evidence type="ECO:0000313" key="11">
    <source>
        <dbReference type="Proteomes" id="UP000320176"/>
    </source>
</evidence>
<feature type="region of interest" description="Disordered" evidence="8">
    <location>
        <begin position="779"/>
        <end position="799"/>
    </location>
</feature>
<evidence type="ECO:0000256" key="9">
    <source>
        <dbReference type="SAM" id="SignalP"/>
    </source>
</evidence>
<dbReference type="GO" id="GO:0015562">
    <property type="term" value="F:efflux transmembrane transporter activity"/>
    <property type="evidence" value="ECO:0007669"/>
    <property type="project" value="InterPro"/>
</dbReference>
<dbReference type="SUPFAM" id="SSF56954">
    <property type="entry name" value="Outer membrane efflux proteins (OEP)"/>
    <property type="match status" value="1"/>
</dbReference>
<proteinExistence type="inferred from homology"/>
<dbReference type="EMBL" id="SJPN01000008">
    <property type="protein sequence ID" value="TWT93848.1"/>
    <property type="molecule type" value="Genomic_DNA"/>
</dbReference>
<evidence type="ECO:0000313" key="10">
    <source>
        <dbReference type="EMBL" id="TWT93848.1"/>
    </source>
</evidence>
<dbReference type="Proteomes" id="UP000320176">
    <property type="component" value="Unassembled WGS sequence"/>
</dbReference>
<evidence type="ECO:0000256" key="3">
    <source>
        <dbReference type="ARBA" id="ARBA00022448"/>
    </source>
</evidence>
<evidence type="ECO:0000256" key="8">
    <source>
        <dbReference type="SAM" id="MobiDB-lite"/>
    </source>
</evidence>
<evidence type="ECO:0000256" key="7">
    <source>
        <dbReference type="ARBA" id="ARBA00023237"/>
    </source>
</evidence>
<comment type="caution">
    <text evidence="10">The sequence shown here is derived from an EMBL/GenBank/DDBJ whole genome shotgun (WGS) entry which is preliminary data.</text>
</comment>
<evidence type="ECO:0000256" key="2">
    <source>
        <dbReference type="ARBA" id="ARBA00007613"/>
    </source>
</evidence>
<dbReference type="GO" id="GO:1990281">
    <property type="term" value="C:efflux pump complex"/>
    <property type="evidence" value="ECO:0007669"/>
    <property type="project" value="TreeGrafter"/>
</dbReference>
<dbReference type="Gene3D" id="1.20.1600.10">
    <property type="entry name" value="Outer membrane efflux proteins (OEP)"/>
    <property type="match status" value="1"/>
</dbReference>
<keyword evidence="3" id="KW-0813">Transport</keyword>
<keyword evidence="6" id="KW-0472">Membrane</keyword>
<dbReference type="PROSITE" id="PS51257">
    <property type="entry name" value="PROKAR_LIPOPROTEIN"/>
    <property type="match status" value="1"/>
</dbReference>
<dbReference type="RefSeq" id="WP_146522664.1">
    <property type="nucleotide sequence ID" value="NZ_CP151726.1"/>
</dbReference>
<protein>
    <submittedName>
        <fullName evidence="10">Outer membrane efflux protein</fullName>
    </submittedName>
</protein>
<evidence type="ECO:0000256" key="1">
    <source>
        <dbReference type="ARBA" id="ARBA00004442"/>
    </source>
</evidence>
<accession>A0A5C6A3K9</accession>
<dbReference type="OrthoDB" id="229865at2"/>
<reference evidence="10 11" key="1">
    <citation type="submission" date="2019-02" db="EMBL/GenBank/DDBJ databases">
        <title>Deep-cultivation of Planctomycetes and their phenomic and genomic characterization uncovers novel biology.</title>
        <authorList>
            <person name="Wiegand S."/>
            <person name="Jogler M."/>
            <person name="Boedeker C."/>
            <person name="Pinto D."/>
            <person name="Vollmers J."/>
            <person name="Rivas-Marin E."/>
            <person name="Kohn T."/>
            <person name="Peeters S.H."/>
            <person name="Heuer A."/>
            <person name="Rast P."/>
            <person name="Oberbeckmann S."/>
            <person name="Bunk B."/>
            <person name="Jeske O."/>
            <person name="Meyerdierks A."/>
            <person name="Storesund J.E."/>
            <person name="Kallscheuer N."/>
            <person name="Luecker S."/>
            <person name="Lage O.M."/>
            <person name="Pohl T."/>
            <person name="Merkel B.J."/>
            <person name="Hornburger P."/>
            <person name="Mueller R.-W."/>
            <person name="Bruemmer F."/>
            <person name="Labrenz M."/>
            <person name="Spormann A.M."/>
            <person name="Op Den Camp H."/>
            <person name="Overmann J."/>
            <person name="Amann R."/>
            <person name="Jetten M.S.M."/>
            <person name="Mascher T."/>
            <person name="Medema M.H."/>
            <person name="Devos D.P."/>
            <person name="Kaster A.-K."/>
            <person name="Ovreas L."/>
            <person name="Rohde M."/>
            <person name="Galperin M.Y."/>
            <person name="Jogler C."/>
        </authorList>
    </citation>
    <scope>NUCLEOTIDE SEQUENCE [LARGE SCALE GENOMIC DNA]</scope>
    <source>
        <strain evidence="10 11">Pla52n</strain>
    </source>
</reference>
<keyword evidence="9" id="KW-0732">Signal</keyword>
<keyword evidence="4" id="KW-1134">Transmembrane beta strand</keyword>
<dbReference type="GO" id="GO:0015288">
    <property type="term" value="F:porin activity"/>
    <property type="evidence" value="ECO:0007669"/>
    <property type="project" value="TreeGrafter"/>
</dbReference>
<dbReference type="GO" id="GO:0009279">
    <property type="term" value="C:cell outer membrane"/>
    <property type="evidence" value="ECO:0007669"/>
    <property type="project" value="UniProtKB-SubCell"/>
</dbReference>
<dbReference type="PANTHER" id="PTHR30026:SF23">
    <property type="entry name" value="TO APRF-PUTATIVE OUTER MEMBRANE EFFLUX PROTEIN OR SECRETED ALKALINE PHOSPHATASE-RELATED"/>
    <property type="match status" value="1"/>
</dbReference>
<dbReference type="InterPro" id="IPR051906">
    <property type="entry name" value="TolC-like"/>
</dbReference>
<name>A0A5C6A3K9_9BACT</name>
<evidence type="ECO:0000256" key="5">
    <source>
        <dbReference type="ARBA" id="ARBA00022692"/>
    </source>
</evidence>
<keyword evidence="11" id="KW-1185">Reference proteome</keyword>
<keyword evidence="5" id="KW-0812">Transmembrane</keyword>
<evidence type="ECO:0000256" key="6">
    <source>
        <dbReference type="ARBA" id="ARBA00023136"/>
    </source>
</evidence>
<feature type="signal peptide" evidence="9">
    <location>
        <begin position="1"/>
        <end position="27"/>
    </location>
</feature>
<evidence type="ECO:0000256" key="4">
    <source>
        <dbReference type="ARBA" id="ARBA00022452"/>
    </source>
</evidence>